<dbReference type="AlphaFoldDB" id="A0A8H6XJ33"/>
<evidence type="ECO:0008006" key="6">
    <source>
        <dbReference type="Google" id="ProtNLM"/>
    </source>
</evidence>
<feature type="compositionally biased region" description="Polar residues" evidence="1">
    <location>
        <begin position="155"/>
        <end position="164"/>
    </location>
</feature>
<name>A0A8H6XJ33_9AGAR</name>
<organism evidence="4 5">
    <name type="scientific">Mycena venus</name>
    <dbReference type="NCBI Taxonomy" id="2733690"/>
    <lineage>
        <taxon>Eukaryota</taxon>
        <taxon>Fungi</taxon>
        <taxon>Dikarya</taxon>
        <taxon>Basidiomycota</taxon>
        <taxon>Agaricomycotina</taxon>
        <taxon>Agaricomycetes</taxon>
        <taxon>Agaricomycetidae</taxon>
        <taxon>Agaricales</taxon>
        <taxon>Marasmiineae</taxon>
        <taxon>Mycenaceae</taxon>
        <taxon>Mycena</taxon>
    </lineage>
</organism>
<evidence type="ECO:0000313" key="4">
    <source>
        <dbReference type="EMBL" id="KAF7341431.1"/>
    </source>
</evidence>
<protein>
    <recommendedName>
        <fullName evidence="6">Mid2 domain-containing protein</fullName>
    </recommendedName>
</protein>
<evidence type="ECO:0000256" key="3">
    <source>
        <dbReference type="SAM" id="SignalP"/>
    </source>
</evidence>
<evidence type="ECO:0000256" key="2">
    <source>
        <dbReference type="SAM" id="Phobius"/>
    </source>
</evidence>
<feature type="compositionally biased region" description="Low complexity" evidence="1">
    <location>
        <begin position="127"/>
        <end position="154"/>
    </location>
</feature>
<keyword evidence="5" id="KW-1185">Reference proteome</keyword>
<evidence type="ECO:0000313" key="5">
    <source>
        <dbReference type="Proteomes" id="UP000620124"/>
    </source>
</evidence>
<feature type="signal peptide" evidence="3">
    <location>
        <begin position="1"/>
        <end position="23"/>
    </location>
</feature>
<gene>
    <name evidence="4" type="ORF">MVEN_01880200</name>
</gene>
<keyword evidence="2" id="KW-0472">Membrane</keyword>
<reference evidence="4" key="1">
    <citation type="submission" date="2020-05" db="EMBL/GenBank/DDBJ databases">
        <title>Mycena genomes resolve the evolution of fungal bioluminescence.</title>
        <authorList>
            <person name="Tsai I.J."/>
        </authorList>
    </citation>
    <scope>NUCLEOTIDE SEQUENCE</scope>
    <source>
        <strain evidence="4">CCC161011</strain>
    </source>
</reference>
<proteinExistence type="predicted"/>
<comment type="caution">
    <text evidence="4">The sequence shown here is derived from an EMBL/GenBank/DDBJ whole genome shotgun (WGS) entry which is preliminary data.</text>
</comment>
<evidence type="ECO:0000256" key="1">
    <source>
        <dbReference type="SAM" id="MobiDB-lite"/>
    </source>
</evidence>
<dbReference type="EMBL" id="JACAZI010000018">
    <property type="protein sequence ID" value="KAF7341431.1"/>
    <property type="molecule type" value="Genomic_DNA"/>
</dbReference>
<keyword evidence="2" id="KW-0812">Transmembrane</keyword>
<dbReference type="Proteomes" id="UP000620124">
    <property type="component" value="Unassembled WGS sequence"/>
</dbReference>
<accession>A0A8H6XJ33</accession>
<feature type="region of interest" description="Disordered" evidence="1">
    <location>
        <begin position="335"/>
        <end position="354"/>
    </location>
</feature>
<dbReference type="OrthoDB" id="3038195at2759"/>
<keyword evidence="2" id="KW-1133">Transmembrane helix</keyword>
<keyword evidence="3" id="KW-0732">Signal</keyword>
<sequence length="354" mass="37624">MWGSTTLLLLLALCLRAPELGHGEEDNPPGHTPSACETQDDLGTALETTDYAKTNVTCFYASGDECNYFLSNGSLSLGAETCPNFLASVGVITSVGVFTPTSATPDVSTGTTSDVFITTEAAATSHSVVGTGSPTSTTSGRSTSESASFTSPASQTTQLSRNSGIPTVVAHRHKLSRAKVVGIVLGVATVPTVIALFFLFKRRRIRHRTAALLEIESNRAAAIISPFTLIPQMNSPTSQDATQDTDSDVRSISASTIARQQLETQLLAATEKMIDLQDQERLSVGSATNSSGIRRMWRSVVQRTASTGPLTDVEEQLQSARDQINMLVERINASEANSNSAWSGAVDEPPPEYH</sequence>
<feature type="transmembrane region" description="Helical" evidence="2">
    <location>
        <begin position="180"/>
        <end position="200"/>
    </location>
</feature>
<feature type="chain" id="PRO_5034369708" description="Mid2 domain-containing protein" evidence="3">
    <location>
        <begin position="24"/>
        <end position="354"/>
    </location>
</feature>
<feature type="region of interest" description="Disordered" evidence="1">
    <location>
        <begin position="127"/>
        <end position="164"/>
    </location>
</feature>